<feature type="domain" description="Glycoside hydrolase family 3 C-terminal" evidence="6">
    <location>
        <begin position="303"/>
        <end position="438"/>
    </location>
</feature>
<evidence type="ECO:0000313" key="7">
    <source>
        <dbReference type="EMBL" id="ETO19723.1"/>
    </source>
</evidence>
<dbReference type="Gene3D" id="3.40.50.1700">
    <property type="entry name" value="Glycoside hydrolase family 3 C-terminal domain"/>
    <property type="match status" value="1"/>
</dbReference>
<keyword evidence="2" id="KW-0378">Hydrolase</keyword>
<evidence type="ECO:0000256" key="2">
    <source>
        <dbReference type="ARBA" id="ARBA00022801"/>
    </source>
</evidence>
<keyword evidence="4" id="KW-0812">Transmembrane</keyword>
<dbReference type="InterPro" id="IPR017853">
    <property type="entry name" value="GH"/>
</dbReference>
<keyword evidence="1" id="KW-0732">Signal</keyword>
<keyword evidence="3" id="KW-0326">Glycosidase</keyword>
<evidence type="ECO:0000256" key="1">
    <source>
        <dbReference type="ARBA" id="ARBA00022729"/>
    </source>
</evidence>
<name>X6N1D6_RETFI</name>
<dbReference type="GO" id="GO:0045493">
    <property type="term" value="P:xylan catabolic process"/>
    <property type="evidence" value="ECO:0007669"/>
    <property type="project" value="InterPro"/>
</dbReference>
<keyword evidence="8" id="KW-1185">Reference proteome</keyword>
<feature type="transmembrane region" description="Helical" evidence="4">
    <location>
        <begin position="166"/>
        <end position="183"/>
    </location>
</feature>
<reference evidence="7 8" key="1">
    <citation type="journal article" date="2013" name="Curr. Biol.">
        <title>The Genome of the Foraminiferan Reticulomyxa filosa.</title>
        <authorList>
            <person name="Glockner G."/>
            <person name="Hulsmann N."/>
            <person name="Schleicher M."/>
            <person name="Noegel A.A."/>
            <person name="Eichinger L."/>
            <person name="Gallinger C."/>
            <person name="Pawlowski J."/>
            <person name="Sierra R."/>
            <person name="Euteneuer U."/>
            <person name="Pillet L."/>
            <person name="Moustafa A."/>
            <person name="Platzer M."/>
            <person name="Groth M."/>
            <person name="Szafranski K."/>
            <person name="Schliwa M."/>
        </authorList>
    </citation>
    <scope>NUCLEOTIDE SEQUENCE [LARGE SCALE GENOMIC DNA]</scope>
</reference>
<dbReference type="PANTHER" id="PTHR42721">
    <property type="entry name" value="SUGAR HYDROLASE-RELATED"/>
    <property type="match status" value="1"/>
</dbReference>
<dbReference type="Pfam" id="PF01915">
    <property type="entry name" value="Glyco_hydro_3_C"/>
    <property type="match status" value="1"/>
</dbReference>
<dbReference type="SUPFAM" id="SSF51445">
    <property type="entry name" value="(Trans)glycosidases"/>
    <property type="match status" value="1"/>
</dbReference>
<protein>
    <submittedName>
        <fullName evidence="7">Uncharacterized protein</fullName>
    </submittedName>
</protein>
<dbReference type="Proteomes" id="UP000023152">
    <property type="component" value="Unassembled WGS sequence"/>
</dbReference>
<feature type="domain" description="Glycoside hydrolase family 3 N-terminal" evidence="5">
    <location>
        <begin position="25"/>
        <end position="143"/>
    </location>
</feature>
<evidence type="ECO:0000259" key="6">
    <source>
        <dbReference type="Pfam" id="PF01915"/>
    </source>
</evidence>
<dbReference type="GO" id="GO:0031222">
    <property type="term" value="P:arabinan catabolic process"/>
    <property type="evidence" value="ECO:0007669"/>
    <property type="project" value="TreeGrafter"/>
</dbReference>
<dbReference type="PANTHER" id="PTHR42721:SF41">
    <property type="entry name" value="GLYCOSIDE HYDROLASE FAMILY 3 C-TERMINAL DOMAIN-CONTAINING PROTEIN"/>
    <property type="match status" value="1"/>
</dbReference>
<keyword evidence="4" id="KW-0472">Membrane</keyword>
<gene>
    <name evidence="7" type="ORF">RFI_17507</name>
</gene>
<dbReference type="AlphaFoldDB" id="X6N1D6"/>
<evidence type="ECO:0000313" key="8">
    <source>
        <dbReference type="Proteomes" id="UP000023152"/>
    </source>
</evidence>
<evidence type="ECO:0000256" key="4">
    <source>
        <dbReference type="SAM" id="Phobius"/>
    </source>
</evidence>
<dbReference type="InterPro" id="IPR001764">
    <property type="entry name" value="Glyco_hydro_3_N"/>
</dbReference>
<dbReference type="EMBL" id="ASPP01013357">
    <property type="protein sequence ID" value="ETO19723.1"/>
    <property type="molecule type" value="Genomic_DNA"/>
</dbReference>
<dbReference type="InterPro" id="IPR036881">
    <property type="entry name" value="Glyco_hydro_3_C_sf"/>
</dbReference>
<organism evidence="7 8">
    <name type="scientific">Reticulomyxa filosa</name>
    <dbReference type="NCBI Taxonomy" id="46433"/>
    <lineage>
        <taxon>Eukaryota</taxon>
        <taxon>Sar</taxon>
        <taxon>Rhizaria</taxon>
        <taxon>Retaria</taxon>
        <taxon>Foraminifera</taxon>
        <taxon>Monothalamids</taxon>
        <taxon>Reticulomyxidae</taxon>
        <taxon>Reticulomyxa</taxon>
    </lineage>
</organism>
<evidence type="ECO:0000259" key="5">
    <source>
        <dbReference type="Pfam" id="PF00933"/>
    </source>
</evidence>
<proteinExistence type="predicted"/>
<sequence length="446" mass="50384">MYSLALQKGSSSLPYYDHRYNLGIVTLKHFDAYSLESYNGTTRYNFNAIVSPYMFSDTYWPAFRISVQHGGAKGVMCSYNSVNGVPSCCNNYLLNQVLRKTWGFQGYIVSDSGAIEDIYTSHNYTTSLGQAVQFALEATCDMESCLGTSCGGFGTDYGTSSAYQNLAPVSYMFVFFIENMKLYKCKYIYKYIYKYKYKYKCKCFYLYLYHFIFIHLFHIFYFFFCKIAIVDNALKNTLKLRFELGLFDPISNQPYWKVPGGIVGSQPIRELNEFAAKQTMSSSLLFFFCVLQTNTGPHYNASLALLGAYTGQVCHLEGSYACVPTVLDAFEARYTAVGQNVVYSEGCDVLCNSSAGFPDAFEVASKADVIVLMMGINTQQVEMEGQDRVSISLPGLQYDLAMQICLMNKPTVLVLINGGIVAIDHLKYICPAILEAWLFPLFFFFF</sequence>
<dbReference type="InterPro" id="IPR036962">
    <property type="entry name" value="Glyco_hydro_3_N_sf"/>
</dbReference>
<dbReference type="InterPro" id="IPR002772">
    <property type="entry name" value="Glyco_hydro_3_C"/>
</dbReference>
<dbReference type="GO" id="GO:0046556">
    <property type="term" value="F:alpha-L-arabinofuranosidase activity"/>
    <property type="evidence" value="ECO:0007669"/>
    <property type="project" value="TreeGrafter"/>
</dbReference>
<dbReference type="InterPro" id="IPR044993">
    <property type="entry name" value="BXL"/>
</dbReference>
<dbReference type="Gene3D" id="3.20.20.300">
    <property type="entry name" value="Glycoside hydrolase, family 3, N-terminal domain"/>
    <property type="match status" value="1"/>
</dbReference>
<accession>X6N1D6</accession>
<dbReference type="SUPFAM" id="SSF52279">
    <property type="entry name" value="Beta-D-glucan exohydrolase, C-terminal domain"/>
    <property type="match status" value="1"/>
</dbReference>
<dbReference type="Pfam" id="PF00933">
    <property type="entry name" value="Glyco_hydro_3"/>
    <property type="match status" value="1"/>
</dbReference>
<comment type="caution">
    <text evidence="7">The sequence shown here is derived from an EMBL/GenBank/DDBJ whole genome shotgun (WGS) entry which is preliminary data.</text>
</comment>
<dbReference type="OrthoDB" id="408728at2759"/>
<feature type="transmembrane region" description="Helical" evidence="4">
    <location>
        <begin position="204"/>
        <end position="224"/>
    </location>
</feature>
<evidence type="ECO:0000256" key="3">
    <source>
        <dbReference type="ARBA" id="ARBA00023295"/>
    </source>
</evidence>
<dbReference type="GO" id="GO:0009044">
    <property type="term" value="F:xylan 1,4-beta-xylosidase activity"/>
    <property type="evidence" value="ECO:0007669"/>
    <property type="project" value="InterPro"/>
</dbReference>
<keyword evidence="4" id="KW-1133">Transmembrane helix</keyword>